<reference evidence="1 2" key="1">
    <citation type="submission" date="2020-05" db="EMBL/GenBank/DDBJ databases">
        <authorList>
            <person name="Khan S.A."/>
            <person name="Jeon C.O."/>
            <person name="Chun B.H."/>
        </authorList>
    </citation>
    <scope>NUCLEOTIDE SEQUENCE [LARGE SCALE GENOMIC DNA]</scope>
    <source>
        <strain evidence="1 2">B156</strain>
    </source>
</reference>
<sequence length="112" mass="11195">MGTPAHLRALRAALALSTAAGRDRPVTVALHTGPMALVALHDGLHGNQGHALVPGETVHATAALDDFAAAQGWRIAASEAVAALLQDELAPGRTGTTARGDPAVEVVAATPA</sequence>
<reference evidence="1 2" key="2">
    <citation type="submission" date="2020-06" db="EMBL/GenBank/DDBJ databases">
        <title>Ramlibacter rhizophilus sp. nov., isolated from rhizosphere soil of national flower Mugunghwa from South Korea.</title>
        <authorList>
            <person name="Zheng-Fei Y."/>
            <person name="Huan T."/>
        </authorList>
    </citation>
    <scope>NUCLEOTIDE SEQUENCE [LARGE SCALE GENOMIC DNA]</scope>
    <source>
        <strain evidence="1 2">B156</strain>
    </source>
</reference>
<organism evidence="1 2">
    <name type="scientific">Ramlibacter montanisoli</name>
    <dbReference type="NCBI Taxonomy" id="2732512"/>
    <lineage>
        <taxon>Bacteria</taxon>
        <taxon>Pseudomonadati</taxon>
        <taxon>Pseudomonadota</taxon>
        <taxon>Betaproteobacteria</taxon>
        <taxon>Burkholderiales</taxon>
        <taxon>Comamonadaceae</taxon>
        <taxon>Ramlibacter</taxon>
    </lineage>
</organism>
<accession>A0A849KC46</accession>
<dbReference type="Proteomes" id="UP000552954">
    <property type="component" value="Unassembled WGS sequence"/>
</dbReference>
<protein>
    <submittedName>
        <fullName evidence="1">Uncharacterized protein</fullName>
    </submittedName>
</protein>
<dbReference type="SUPFAM" id="SSF55073">
    <property type="entry name" value="Nucleotide cyclase"/>
    <property type="match status" value="1"/>
</dbReference>
<dbReference type="Gene3D" id="3.30.70.1230">
    <property type="entry name" value="Nucleotide cyclase"/>
    <property type="match status" value="1"/>
</dbReference>
<dbReference type="InterPro" id="IPR029787">
    <property type="entry name" value="Nucleotide_cyclase"/>
</dbReference>
<dbReference type="RefSeq" id="WP_171556913.1">
    <property type="nucleotide sequence ID" value="NZ_JABFCS010000001.1"/>
</dbReference>
<evidence type="ECO:0000313" key="2">
    <source>
        <dbReference type="Proteomes" id="UP000552954"/>
    </source>
</evidence>
<name>A0A849KC46_9BURK</name>
<comment type="caution">
    <text evidence="1">The sequence shown here is derived from an EMBL/GenBank/DDBJ whole genome shotgun (WGS) entry which is preliminary data.</text>
</comment>
<gene>
    <name evidence="1" type="ORF">HK415_04405</name>
</gene>
<evidence type="ECO:0000313" key="1">
    <source>
        <dbReference type="EMBL" id="NNU42565.1"/>
    </source>
</evidence>
<proteinExistence type="predicted"/>
<dbReference type="AlphaFoldDB" id="A0A849KC46"/>
<keyword evidence="2" id="KW-1185">Reference proteome</keyword>
<dbReference type="EMBL" id="JABFCS010000001">
    <property type="protein sequence ID" value="NNU42565.1"/>
    <property type="molecule type" value="Genomic_DNA"/>
</dbReference>